<dbReference type="SUPFAM" id="SSF54001">
    <property type="entry name" value="Cysteine proteinases"/>
    <property type="match status" value="1"/>
</dbReference>
<dbReference type="Gene3D" id="3.40.395.10">
    <property type="entry name" value="Adenoviral Proteinase, Chain A"/>
    <property type="match status" value="1"/>
</dbReference>
<organism evidence="5 6">
    <name type="scientific">Capsicum annuum</name>
    <name type="common">Capsicum pepper</name>
    <dbReference type="NCBI Taxonomy" id="4072"/>
    <lineage>
        <taxon>Eukaryota</taxon>
        <taxon>Viridiplantae</taxon>
        <taxon>Streptophyta</taxon>
        <taxon>Embryophyta</taxon>
        <taxon>Tracheophyta</taxon>
        <taxon>Spermatophyta</taxon>
        <taxon>Magnoliopsida</taxon>
        <taxon>eudicotyledons</taxon>
        <taxon>Gunneridae</taxon>
        <taxon>Pentapetalae</taxon>
        <taxon>asterids</taxon>
        <taxon>lamiids</taxon>
        <taxon>Solanales</taxon>
        <taxon>Solanaceae</taxon>
        <taxon>Solanoideae</taxon>
        <taxon>Capsiceae</taxon>
        <taxon>Capsicum</taxon>
    </lineage>
</organism>
<dbReference type="PANTHER" id="PTHR31470">
    <property type="entry name" value="CYSTEINE PROTEINASES SUPERFAMILY PROTEIN-RELATED-RELATED"/>
    <property type="match status" value="1"/>
</dbReference>
<keyword evidence="3" id="KW-0378">Hydrolase</keyword>
<dbReference type="GO" id="GO:0008234">
    <property type="term" value="F:cysteine-type peptidase activity"/>
    <property type="evidence" value="ECO:0007669"/>
    <property type="project" value="InterPro"/>
</dbReference>
<keyword evidence="6" id="KW-1185">Reference proteome</keyword>
<dbReference type="GO" id="GO:0006508">
    <property type="term" value="P:proteolysis"/>
    <property type="evidence" value="ECO:0007669"/>
    <property type="project" value="UniProtKB-KW"/>
</dbReference>
<comment type="similarity">
    <text evidence="1">Belongs to the peptidase C48 family.</text>
</comment>
<dbReference type="Proteomes" id="UP000222542">
    <property type="component" value="Unassembled WGS sequence"/>
</dbReference>
<dbReference type="Gramene" id="PHT91164">
    <property type="protein sequence ID" value="PHT91164"/>
    <property type="gene ID" value="T459_06277"/>
</dbReference>
<evidence type="ECO:0000313" key="6">
    <source>
        <dbReference type="Proteomes" id="UP000222542"/>
    </source>
</evidence>
<evidence type="ECO:0000256" key="1">
    <source>
        <dbReference type="ARBA" id="ARBA00005234"/>
    </source>
</evidence>
<sequence length="410" mass="47400">MISPRVLKRRESGKNLSYLVTEKSDDSSVTQCDELDIEDLDKINRSNLLVVAIDIPPALNLNTPPTYNVAPKRKEIKSSPSKGTSAAAWLYPSLYELALQECDGATGLTGDLVVKSVMEKFFDAFKKILQEQTLDFYFRRSCFGQYFDLSEDNNARFQMKMVYDLLKRRFMYKNKDKIDEAWAFEAIPYLRQQVNYKEEVFCPRILRWLSAKTDKNAKFLDLFNPQGSIFQVDVTVEATAEEHNITVDNPSNTSKEEEKVVPISSGERRNYQFEGFNMSDEAPIKLTQLINDYSEWIVDGLLKHHARGYCQQQPRVFLNEECLIKIIKGFSIPAGLPWHLVDKVYISINCGDEFHWMLVVVFLKERRIRVYDSMSRKRRSGSSSEIRKLAKILPTYLDMGGFLDQKVHTN</sequence>
<gene>
    <name evidence="5" type="ORF">T459_06277</name>
</gene>
<accession>A0A2G3AAC1</accession>
<reference evidence="5 6" key="2">
    <citation type="journal article" date="2017" name="Genome Biol.">
        <title>New reference genome sequences of hot pepper reveal the massive evolution of plant disease-resistance genes by retroduplication.</title>
        <authorList>
            <person name="Kim S."/>
            <person name="Park J."/>
            <person name="Yeom S.I."/>
            <person name="Kim Y.M."/>
            <person name="Seo E."/>
            <person name="Kim K.T."/>
            <person name="Kim M.S."/>
            <person name="Lee J.M."/>
            <person name="Cheong K."/>
            <person name="Shin H.S."/>
            <person name="Kim S.B."/>
            <person name="Han K."/>
            <person name="Lee J."/>
            <person name="Park M."/>
            <person name="Lee H.A."/>
            <person name="Lee H.Y."/>
            <person name="Lee Y."/>
            <person name="Oh S."/>
            <person name="Lee J.H."/>
            <person name="Choi E."/>
            <person name="Choi E."/>
            <person name="Lee S.E."/>
            <person name="Jeon J."/>
            <person name="Kim H."/>
            <person name="Choi G."/>
            <person name="Song H."/>
            <person name="Lee J."/>
            <person name="Lee S.C."/>
            <person name="Kwon J.K."/>
            <person name="Lee H.Y."/>
            <person name="Koo N."/>
            <person name="Hong Y."/>
            <person name="Kim R.W."/>
            <person name="Kang W.H."/>
            <person name="Huh J.H."/>
            <person name="Kang B.C."/>
            <person name="Yang T.J."/>
            <person name="Lee Y.H."/>
            <person name="Bennetzen J.L."/>
            <person name="Choi D."/>
        </authorList>
    </citation>
    <scope>NUCLEOTIDE SEQUENCE [LARGE SCALE GENOMIC DNA]</scope>
    <source>
        <strain evidence="6">cv. CM334</strain>
    </source>
</reference>
<protein>
    <recommendedName>
        <fullName evidence="4">Ubiquitin-like protease family profile domain-containing protein</fullName>
    </recommendedName>
</protein>
<evidence type="ECO:0000256" key="2">
    <source>
        <dbReference type="ARBA" id="ARBA00022670"/>
    </source>
</evidence>
<evidence type="ECO:0000259" key="4">
    <source>
        <dbReference type="Pfam" id="PF02902"/>
    </source>
</evidence>
<comment type="caution">
    <text evidence="5">The sequence shown here is derived from an EMBL/GenBank/DDBJ whole genome shotgun (WGS) entry which is preliminary data.</text>
</comment>
<reference evidence="5 6" key="1">
    <citation type="journal article" date="2014" name="Nat. Genet.">
        <title>Genome sequence of the hot pepper provides insights into the evolution of pungency in Capsicum species.</title>
        <authorList>
            <person name="Kim S."/>
            <person name="Park M."/>
            <person name="Yeom S.I."/>
            <person name="Kim Y.M."/>
            <person name="Lee J.M."/>
            <person name="Lee H.A."/>
            <person name="Seo E."/>
            <person name="Choi J."/>
            <person name="Cheong K."/>
            <person name="Kim K.T."/>
            <person name="Jung K."/>
            <person name="Lee G.W."/>
            <person name="Oh S.K."/>
            <person name="Bae C."/>
            <person name="Kim S.B."/>
            <person name="Lee H.Y."/>
            <person name="Kim S.Y."/>
            <person name="Kim M.S."/>
            <person name="Kang B.C."/>
            <person name="Jo Y.D."/>
            <person name="Yang H.B."/>
            <person name="Jeong H.J."/>
            <person name="Kang W.H."/>
            <person name="Kwon J.K."/>
            <person name="Shin C."/>
            <person name="Lim J.Y."/>
            <person name="Park J.H."/>
            <person name="Huh J.H."/>
            <person name="Kim J.S."/>
            <person name="Kim B.D."/>
            <person name="Cohen O."/>
            <person name="Paran I."/>
            <person name="Suh M.C."/>
            <person name="Lee S.B."/>
            <person name="Kim Y.K."/>
            <person name="Shin Y."/>
            <person name="Noh S.J."/>
            <person name="Park J."/>
            <person name="Seo Y.S."/>
            <person name="Kwon S.Y."/>
            <person name="Kim H.A."/>
            <person name="Park J.M."/>
            <person name="Kim H.J."/>
            <person name="Choi S.B."/>
            <person name="Bosland P.W."/>
            <person name="Reeves G."/>
            <person name="Jo S.H."/>
            <person name="Lee B.W."/>
            <person name="Cho H.T."/>
            <person name="Choi H.S."/>
            <person name="Lee M.S."/>
            <person name="Yu Y."/>
            <person name="Do Choi Y."/>
            <person name="Park B.S."/>
            <person name="van Deynze A."/>
            <person name="Ashrafi H."/>
            <person name="Hill T."/>
            <person name="Kim W.T."/>
            <person name="Pai H.S."/>
            <person name="Ahn H.K."/>
            <person name="Yeam I."/>
            <person name="Giovannoni J.J."/>
            <person name="Rose J.K."/>
            <person name="Sorensen I."/>
            <person name="Lee S.J."/>
            <person name="Kim R.W."/>
            <person name="Choi I.Y."/>
            <person name="Choi B.S."/>
            <person name="Lim J.S."/>
            <person name="Lee Y.H."/>
            <person name="Choi D."/>
        </authorList>
    </citation>
    <scope>NUCLEOTIDE SEQUENCE [LARGE SCALE GENOMIC DNA]</scope>
    <source>
        <strain evidence="6">cv. CM334</strain>
    </source>
</reference>
<feature type="domain" description="Ubiquitin-like protease family profile" evidence="4">
    <location>
        <begin position="341"/>
        <end position="396"/>
    </location>
</feature>
<keyword evidence="2" id="KW-0645">Protease</keyword>
<name>A0A2G3AAC1_CAPAN</name>
<dbReference type="InterPro" id="IPR003653">
    <property type="entry name" value="Peptidase_C48_C"/>
</dbReference>
<proteinExistence type="inferred from homology"/>
<dbReference type="Pfam" id="PF02902">
    <property type="entry name" value="Peptidase_C48"/>
    <property type="match status" value="1"/>
</dbReference>
<evidence type="ECO:0000313" key="5">
    <source>
        <dbReference type="EMBL" id="PHT91164.1"/>
    </source>
</evidence>
<evidence type="ECO:0000256" key="3">
    <source>
        <dbReference type="ARBA" id="ARBA00022801"/>
    </source>
</evidence>
<dbReference type="PANTHER" id="PTHR31470:SF46">
    <property type="entry name" value="ULP1 PROTEASE FAMILY, C-TERMINAL CATALYTIC DOMAIN CONTAINING PROTEIN"/>
    <property type="match status" value="1"/>
</dbReference>
<dbReference type="AlphaFoldDB" id="A0A2G3AAC1"/>
<dbReference type="InterPro" id="IPR038765">
    <property type="entry name" value="Papain-like_cys_pep_sf"/>
</dbReference>
<dbReference type="EMBL" id="AYRZ02000002">
    <property type="protein sequence ID" value="PHT91164.1"/>
    <property type="molecule type" value="Genomic_DNA"/>
</dbReference>